<organism evidence="2 3">
    <name type="scientific">Halomonas beimenensis</name>
    <dbReference type="NCBI Taxonomy" id="475662"/>
    <lineage>
        <taxon>Bacteria</taxon>
        <taxon>Pseudomonadati</taxon>
        <taxon>Pseudomonadota</taxon>
        <taxon>Gammaproteobacteria</taxon>
        <taxon>Oceanospirillales</taxon>
        <taxon>Halomonadaceae</taxon>
        <taxon>Halomonas</taxon>
    </lineage>
</organism>
<dbReference type="SUPFAM" id="SSF52440">
    <property type="entry name" value="PreATP-grasp domain"/>
    <property type="match status" value="1"/>
</dbReference>
<dbReference type="OrthoDB" id="6165868at2"/>
<dbReference type="GO" id="GO:0005524">
    <property type="term" value="F:ATP binding"/>
    <property type="evidence" value="ECO:0007669"/>
    <property type="project" value="InterPro"/>
</dbReference>
<name>A0A291P8K2_9GAMM</name>
<protein>
    <recommendedName>
        <fullName evidence="1">Carbamoyl phosphate synthase ATP-binding domain-containing protein</fullName>
    </recommendedName>
</protein>
<evidence type="ECO:0000313" key="3">
    <source>
        <dbReference type="Proteomes" id="UP000219993"/>
    </source>
</evidence>
<dbReference type="AlphaFoldDB" id="A0A291P8K2"/>
<reference evidence="2 3" key="1">
    <citation type="journal article" date="2017" name="Sci. Rep.">
        <title>Revealing the Saline Adaptation Strategies of the Halophilic Bacterium Halomonas beimenensis through High-throughput Omics and Transposon Mutagenesis Approaches.</title>
        <authorList>
            <person name="Chen Y.H."/>
            <person name="Lin S.S."/>
            <person name="Shyu Y.T."/>
        </authorList>
    </citation>
    <scope>NUCLEOTIDE SEQUENCE [LARGE SCALE GENOMIC DNA]</scope>
    <source>
        <strain evidence="2 3">NTU-111</strain>
    </source>
</reference>
<dbReference type="Pfam" id="PF02786">
    <property type="entry name" value="CPSase_L_D2"/>
    <property type="match status" value="1"/>
</dbReference>
<dbReference type="KEGG" id="hbe:BEI_2195"/>
<dbReference type="RefSeq" id="WP_097789551.1">
    <property type="nucleotide sequence ID" value="NZ_CP021435.1"/>
</dbReference>
<dbReference type="Gene3D" id="3.30.470.20">
    <property type="entry name" value="ATP-grasp fold, B domain"/>
    <property type="match status" value="1"/>
</dbReference>
<dbReference type="InterPro" id="IPR016185">
    <property type="entry name" value="PreATP-grasp_dom_sf"/>
</dbReference>
<dbReference type="Proteomes" id="UP000219993">
    <property type="component" value="Chromosome"/>
</dbReference>
<gene>
    <name evidence="2" type="ORF">BEI_2195</name>
</gene>
<feature type="domain" description="Carbamoyl phosphate synthase ATP-binding" evidence="1">
    <location>
        <begin position="141"/>
        <end position="226"/>
    </location>
</feature>
<keyword evidence="3" id="KW-1185">Reference proteome</keyword>
<dbReference type="EMBL" id="CP021435">
    <property type="protein sequence ID" value="ATJ83182.1"/>
    <property type="molecule type" value="Genomic_DNA"/>
</dbReference>
<evidence type="ECO:0000313" key="2">
    <source>
        <dbReference type="EMBL" id="ATJ83182.1"/>
    </source>
</evidence>
<dbReference type="SUPFAM" id="SSF56059">
    <property type="entry name" value="Glutathione synthetase ATP-binding domain-like"/>
    <property type="match status" value="1"/>
</dbReference>
<dbReference type="InterPro" id="IPR005479">
    <property type="entry name" value="CPAse_ATP-bd"/>
</dbReference>
<evidence type="ECO:0000259" key="1">
    <source>
        <dbReference type="Pfam" id="PF02786"/>
    </source>
</evidence>
<accession>A0A291P8K2</accession>
<sequence length="303" mass="32039">MSHPSYPVTRMLVLGAGAGALRLCQAGEELGIASLRHQGPSDRACHRARELGCDAVHAGELAPAQQVPLAERCRQAGIRFLGVEPRLLAAMTDARAMSALMREAGLPLAGMGSSGGPRVRLSLLADHQGQVRYLPPRQRLSEQSSQAPLPWLTSERTRYLGKLAARGVGALGLTGLVEACFEAGGNELGFVSLAPGLSGEEALDETLTGLDPLAEQLRLLQGERLRVRQSALEAGGHARLWRLSLPRGARLAGGPGRRLDHAGDGGESRFVAWGRRPEDVRARAGHALAELLAAAPGRRTPGD</sequence>
<proteinExistence type="predicted"/>